<proteinExistence type="predicted"/>
<organism evidence="2 3">
    <name type="scientific">Cytobacillus firmus</name>
    <name type="common">Bacillus firmus</name>
    <dbReference type="NCBI Taxonomy" id="1399"/>
    <lineage>
        <taxon>Bacteria</taxon>
        <taxon>Bacillati</taxon>
        <taxon>Bacillota</taxon>
        <taxon>Bacilli</taxon>
        <taxon>Bacillales</taxon>
        <taxon>Bacillaceae</taxon>
        <taxon>Cytobacillus</taxon>
    </lineage>
</organism>
<protein>
    <submittedName>
        <fullName evidence="2">Uncharacterized protein</fullName>
    </submittedName>
</protein>
<name>A0A366JED8_CYTFI</name>
<evidence type="ECO:0000313" key="2">
    <source>
        <dbReference type="EMBL" id="RBP85341.1"/>
    </source>
</evidence>
<evidence type="ECO:0000256" key="1">
    <source>
        <dbReference type="SAM" id="MobiDB-lite"/>
    </source>
</evidence>
<dbReference type="AlphaFoldDB" id="A0A366JED8"/>
<gene>
    <name evidence="2" type="ORF">DFO70_14610</name>
</gene>
<evidence type="ECO:0000313" key="3">
    <source>
        <dbReference type="Proteomes" id="UP000252731"/>
    </source>
</evidence>
<accession>A0A366JED8</accession>
<feature type="region of interest" description="Disordered" evidence="1">
    <location>
        <begin position="1"/>
        <end position="30"/>
    </location>
</feature>
<dbReference type="EMBL" id="QNSF01000046">
    <property type="protein sequence ID" value="RBP85341.1"/>
    <property type="molecule type" value="Genomic_DNA"/>
</dbReference>
<reference evidence="2 3" key="1">
    <citation type="submission" date="2018-06" db="EMBL/GenBank/DDBJ databases">
        <title>Freshwater and sediment microbial communities from various areas in North America, analyzing microbe dynamics in response to fracking.</title>
        <authorList>
            <person name="Lamendella R."/>
        </authorList>
    </citation>
    <scope>NUCLEOTIDE SEQUENCE [LARGE SCALE GENOMIC DNA]</scope>
    <source>
        <strain evidence="2 3">14_TX</strain>
    </source>
</reference>
<dbReference type="Proteomes" id="UP000252731">
    <property type="component" value="Unassembled WGS sequence"/>
</dbReference>
<comment type="caution">
    <text evidence="2">The sequence shown here is derived from an EMBL/GenBank/DDBJ whole genome shotgun (WGS) entry which is preliminary data.</text>
</comment>
<feature type="compositionally biased region" description="Polar residues" evidence="1">
    <location>
        <begin position="1"/>
        <end position="17"/>
    </location>
</feature>
<sequence length="30" mass="3330">MSLNSELGVTSSKSKQLSPFEAMQTFERVP</sequence>
<keyword evidence="3" id="KW-1185">Reference proteome</keyword>